<dbReference type="SUPFAM" id="SSF47954">
    <property type="entry name" value="Cyclin-like"/>
    <property type="match status" value="1"/>
</dbReference>
<name>K0SZ57_THAOC</name>
<dbReference type="Gene3D" id="1.10.472.10">
    <property type="entry name" value="Cyclin-like"/>
    <property type="match status" value="1"/>
</dbReference>
<evidence type="ECO:0000313" key="2">
    <source>
        <dbReference type="EMBL" id="EJK63527.1"/>
    </source>
</evidence>
<dbReference type="eggNOG" id="KOG0655">
    <property type="taxonomic scope" value="Eukaryota"/>
</dbReference>
<proteinExistence type="predicted"/>
<organism evidence="2 3">
    <name type="scientific">Thalassiosira oceanica</name>
    <name type="common">Marine diatom</name>
    <dbReference type="NCBI Taxonomy" id="159749"/>
    <lineage>
        <taxon>Eukaryota</taxon>
        <taxon>Sar</taxon>
        <taxon>Stramenopiles</taxon>
        <taxon>Ochrophyta</taxon>
        <taxon>Bacillariophyta</taxon>
        <taxon>Coscinodiscophyceae</taxon>
        <taxon>Thalassiosirophycidae</taxon>
        <taxon>Thalassiosirales</taxon>
        <taxon>Thalassiosiraceae</taxon>
        <taxon>Thalassiosira</taxon>
    </lineage>
</organism>
<feature type="domain" description="Cyclin N-terminal" evidence="1">
    <location>
        <begin position="16"/>
        <end position="108"/>
    </location>
</feature>
<dbReference type="OrthoDB" id="5590282at2759"/>
<protein>
    <recommendedName>
        <fullName evidence="1">Cyclin N-terminal domain-containing protein</fullName>
    </recommendedName>
</protein>
<reference evidence="2 3" key="1">
    <citation type="journal article" date="2012" name="Genome Biol.">
        <title>Genome and low-iron response of an oceanic diatom adapted to chronic iron limitation.</title>
        <authorList>
            <person name="Lommer M."/>
            <person name="Specht M."/>
            <person name="Roy A.S."/>
            <person name="Kraemer L."/>
            <person name="Andreson R."/>
            <person name="Gutowska M.A."/>
            <person name="Wolf J."/>
            <person name="Bergner S.V."/>
            <person name="Schilhabel M.B."/>
            <person name="Klostermeier U.C."/>
            <person name="Beiko R.G."/>
            <person name="Rosenstiel P."/>
            <person name="Hippler M."/>
            <person name="Laroche J."/>
        </authorList>
    </citation>
    <scope>NUCLEOTIDE SEQUENCE [LARGE SCALE GENOMIC DNA]</scope>
    <source>
        <strain evidence="2 3">CCMP1005</strain>
    </source>
</reference>
<dbReference type="PANTHER" id="PTHR10177">
    <property type="entry name" value="CYCLINS"/>
    <property type="match status" value="1"/>
</dbReference>
<dbReference type="InterPro" id="IPR006671">
    <property type="entry name" value="Cyclin_N"/>
</dbReference>
<dbReference type="AlphaFoldDB" id="K0SZ57"/>
<accession>K0SZ57</accession>
<dbReference type="InterPro" id="IPR039361">
    <property type="entry name" value="Cyclin"/>
</dbReference>
<dbReference type="Proteomes" id="UP000266841">
    <property type="component" value="Unassembled WGS sequence"/>
</dbReference>
<sequence>MERVRRLTFSPYRFADSCKMKRETMVVAIDICDRFLGSVSTSSRHHFLGSKVWYQLLVTTSVYIAIKTAEDTVCDSQFIADLSRGLYSKESVERTELDILTALDWHVNVPTSIQFVYIVLSIVRHQVHLPDSTWAPFINEVSIQVENGLKDYQLAIMPSSILALDALLNVTSRQECHIKHSLLPALVRVGREQFLMCPQSQGLGVGLLRLQDTLGNDNDVPFLMQCPEVAGCYYEEENNKKKIFARGVNESHTCIRQFSDAELGL</sequence>
<keyword evidence="3" id="KW-1185">Reference proteome</keyword>
<evidence type="ECO:0000259" key="1">
    <source>
        <dbReference type="Pfam" id="PF00134"/>
    </source>
</evidence>
<dbReference type="FunFam" id="1.10.472.10:FF:000093">
    <property type="entry name" value="Predicted protein"/>
    <property type="match status" value="1"/>
</dbReference>
<dbReference type="Pfam" id="PF00134">
    <property type="entry name" value="Cyclin_N"/>
    <property type="match status" value="1"/>
</dbReference>
<dbReference type="EMBL" id="AGNL01018193">
    <property type="protein sequence ID" value="EJK63527.1"/>
    <property type="molecule type" value="Genomic_DNA"/>
</dbReference>
<comment type="caution">
    <text evidence="2">The sequence shown here is derived from an EMBL/GenBank/DDBJ whole genome shotgun (WGS) entry which is preliminary data.</text>
</comment>
<gene>
    <name evidence="2" type="ORF">THAOC_15811</name>
</gene>
<dbReference type="InterPro" id="IPR036915">
    <property type="entry name" value="Cyclin-like_sf"/>
</dbReference>
<evidence type="ECO:0000313" key="3">
    <source>
        <dbReference type="Proteomes" id="UP000266841"/>
    </source>
</evidence>